<proteinExistence type="predicted"/>
<dbReference type="RefSeq" id="WP_128213061.1">
    <property type="nucleotide sequence ID" value="NZ_CP025746.1"/>
</dbReference>
<dbReference type="EMBL" id="CP025746">
    <property type="protein sequence ID" value="QAA32272.1"/>
    <property type="molecule type" value="Genomic_DNA"/>
</dbReference>
<name>A0A410DTF3_9CLOT</name>
<sequence length="134" mass="15972">MDNSKYEIKMNRYPEDIIVEAWQKADKTQETVEINSSELDFSVEIDGHENISNDMVVSFLMYIEEADNIVQEFCKNTFEQGKFDIRNYMVSLSWITFEKDKVVMGYWGDFVNIELRALFSMKNGVWEKIEIYYQ</sequence>
<dbReference type="OrthoDB" id="2603458at2"/>
<dbReference type="AlphaFoldDB" id="A0A410DTF3"/>
<organism evidence="1 2">
    <name type="scientific">Clostridium manihotivorum</name>
    <dbReference type="NCBI Taxonomy" id="2320868"/>
    <lineage>
        <taxon>Bacteria</taxon>
        <taxon>Bacillati</taxon>
        <taxon>Bacillota</taxon>
        <taxon>Clostridia</taxon>
        <taxon>Eubacteriales</taxon>
        <taxon>Clostridiaceae</taxon>
        <taxon>Clostridium</taxon>
    </lineage>
</organism>
<dbReference type="Proteomes" id="UP000286268">
    <property type="component" value="Chromosome"/>
</dbReference>
<reference evidence="1 2" key="1">
    <citation type="submission" date="2018-01" db="EMBL/GenBank/DDBJ databases">
        <title>Genome Sequencing and Assembly of Anaerobacter polyendosporus strain CT4.</title>
        <authorList>
            <person name="Tachaapaikoon C."/>
            <person name="Sutheeworapong S."/>
            <person name="Jenjaroenpun P."/>
            <person name="Wongsurawat T."/>
            <person name="Nookeaw I."/>
            <person name="Cheawchanlertfa P."/>
            <person name="Kosugi A."/>
            <person name="Cheevadhanarak S."/>
            <person name="Ratanakhanokchai K."/>
        </authorList>
    </citation>
    <scope>NUCLEOTIDE SEQUENCE [LARGE SCALE GENOMIC DNA]</scope>
    <source>
        <strain evidence="1 2">CT4</strain>
    </source>
</reference>
<dbReference type="KEGG" id="cmah:C1I91_11820"/>
<evidence type="ECO:0000313" key="1">
    <source>
        <dbReference type="EMBL" id="QAA32272.1"/>
    </source>
</evidence>
<protein>
    <submittedName>
        <fullName evidence="1">Uncharacterized protein</fullName>
    </submittedName>
</protein>
<gene>
    <name evidence="1" type="ORF">C1I91_11820</name>
</gene>
<keyword evidence="2" id="KW-1185">Reference proteome</keyword>
<evidence type="ECO:0000313" key="2">
    <source>
        <dbReference type="Proteomes" id="UP000286268"/>
    </source>
</evidence>
<accession>A0A410DTF3</accession>